<dbReference type="Pfam" id="PF06776">
    <property type="entry name" value="IalB"/>
    <property type="match status" value="1"/>
</dbReference>
<reference evidence="2" key="2">
    <citation type="submission" date="2023-07" db="EMBL/GenBank/DDBJ databases">
        <authorList>
            <person name="Shen H."/>
        </authorList>
    </citation>
    <scope>NUCLEOTIDE SEQUENCE</scope>
    <source>
        <strain evidence="2">TNR-22</strain>
    </source>
</reference>
<protein>
    <submittedName>
        <fullName evidence="2">Uncharacterized protein</fullName>
    </submittedName>
</protein>
<dbReference type="EMBL" id="JAUOZU010000004">
    <property type="protein sequence ID" value="MDO6963215.1"/>
    <property type="molecule type" value="Genomic_DNA"/>
</dbReference>
<accession>A0ABT8YHR2</accession>
<keyword evidence="1" id="KW-0732">Signal</keyword>
<dbReference type="RefSeq" id="WP_304375118.1">
    <property type="nucleotide sequence ID" value="NZ_JAUOZU010000004.1"/>
</dbReference>
<dbReference type="InterPro" id="IPR010642">
    <property type="entry name" value="Invasion_prot_B"/>
</dbReference>
<comment type="caution">
    <text evidence="2">The sequence shown here is derived from an EMBL/GenBank/DDBJ whole genome shotgun (WGS) entry which is preliminary data.</text>
</comment>
<evidence type="ECO:0000313" key="3">
    <source>
        <dbReference type="Proteomes" id="UP001174932"/>
    </source>
</evidence>
<reference evidence="2" key="1">
    <citation type="journal article" date="2015" name="Int. J. Syst. Evol. Microbiol.">
        <title>Rhizobium alvei sp. nov., isolated from a freshwater river.</title>
        <authorList>
            <person name="Sheu S.Y."/>
            <person name="Huang H.W."/>
            <person name="Young C.C."/>
            <person name="Chen W.M."/>
        </authorList>
    </citation>
    <scope>NUCLEOTIDE SEQUENCE</scope>
    <source>
        <strain evidence="2">TNR-22</strain>
    </source>
</reference>
<feature type="signal peptide" evidence="1">
    <location>
        <begin position="1"/>
        <end position="18"/>
    </location>
</feature>
<dbReference type="Proteomes" id="UP001174932">
    <property type="component" value="Unassembled WGS sequence"/>
</dbReference>
<evidence type="ECO:0000313" key="2">
    <source>
        <dbReference type="EMBL" id="MDO6963215.1"/>
    </source>
</evidence>
<feature type="chain" id="PRO_5046391358" evidence="1">
    <location>
        <begin position="19"/>
        <end position="159"/>
    </location>
</feature>
<proteinExistence type="predicted"/>
<evidence type="ECO:0000256" key="1">
    <source>
        <dbReference type="SAM" id="SignalP"/>
    </source>
</evidence>
<name>A0ABT8YHR2_9HYPH</name>
<gene>
    <name evidence="2" type="ORF">Q4481_04555</name>
</gene>
<keyword evidence="3" id="KW-1185">Reference proteome</keyword>
<organism evidence="2 3">
    <name type="scientific">Rhizobium alvei</name>
    <dbReference type="NCBI Taxonomy" id="1132659"/>
    <lineage>
        <taxon>Bacteria</taxon>
        <taxon>Pseudomonadati</taxon>
        <taxon>Pseudomonadota</taxon>
        <taxon>Alphaproteobacteria</taxon>
        <taxon>Hyphomicrobiales</taxon>
        <taxon>Rhizobiaceae</taxon>
        <taxon>Rhizobium/Agrobacterium group</taxon>
        <taxon>Rhizobium</taxon>
    </lineage>
</organism>
<sequence>MRLPLIMLAFSLAAPAWAADCEPWKAEMMEDEGGPVMTAAVCAMTNGKSSDLLVSCGGDVLAFRYLAVLPDNFPPEGTTEFHTNLDLKIDGKTHTVDAVFEEMDGALAFYPKRSDPLVAAMKSGKSLTISTKDGTTTPVTLPLKNAAQALEKVEKSCGG</sequence>